<protein>
    <submittedName>
        <fullName evidence="1">Uncharacterized protein</fullName>
    </submittedName>
</protein>
<evidence type="ECO:0000313" key="2">
    <source>
        <dbReference type="Proteomes" id="UP000261480"/>
    </source>
</evidence>
<organism evidence="1 2">
    <name type="scientific">Poecilia mexicana</name>
    <dbReference type="NCBI Taxonomy" id="48701"/>
    <lineage>
        <taxon>Eukaryota</taxon>
        <taxon>Metazoa</taxon>
        <taxon>Chordata</taxon>
        <taxon>Craniata</taxon>
        <taxon>Vertebrata</taxon>
        <taxon>Euteleostomi</taxon>
        <taxon>Actinopterygii</taxon>
        <taxon>Neopterygii</taxon>
        <taxon>Teleostei</taxon>
        <taxon>Neoteleostei</taxon>
        <taxon>Acanthomorphata</taxon>
        <taxon>Ovalentaria</taxon>
        <taxon>Atherinomorphae</taxon>
        <taxon>Cyprinodontiformes</taxon>
        <taxon>Poeciliidae</taxon>
        <taxon>Poeciliinae</taxon>
        <taxon>Poecilia</taxon>
    </lineage>
</organism>
<dbReference type="AlphaFoldDB" id="A0A3B3Z4Z8"/>
<dbReference type="Ensembl" id="ENSPMET00000030259.1">
    <property type="protein sequence ID" value="ENSPMEP00000034493.1"/>
    <property type="gene ID" value="ENSPMEG00000023742.1"/>
</dbReference>
<proteinExistence type="predicted"/>
<sequence length="81" mass="9379">KKGRELQTMSRDHIHQTLTVKHSTLGSIILWACFSSKIPDDLDGEPGTMNWLKYQEILRRKKENLVASARKQSRNDQRSLS</sequence>
<reference evidence="1" key="1">
    <citation type="submission" date="2025-08" db="UniProtKB">
        <authorList>
            <consortium name="Ensembl"/>
        </authorList>
    </citation>
    <scope>IDENTIFICATION</scope>
</reference>
<keyword evidence="2" id="KW-1185">Reference proteome</keyword>
<reference evidence="1" key="2">
    <citation type="submission" date="2025-09" db="UniProtKB">
        <authorList>
            <consortium name="Ensembl"/>
        </authorList>
    </citation>
    <scope>IDENTIFICATION</scope>
</reference>
<accession>A0A3B3Z4Z8</accession>
<name>A0A3B3Z4Z8_9TELE</name>
<evidence type="ECO:0000313" key="1">
    <source>
        <dbReference type="Ensembl" id="ENSPMEP00000034493.1"/>
    </source>
</evidence>
<dbReference type="Proteomes" id="UP000261480">
    <property type="component" value="Unplaced"/>
</dbReference>